<dbReference type="RefSeq" id="WP_235121400.1">
    <property type="nucleotide sequence ID" value="NZ_CP090978.1"/>
</dbReference>
<protein>
    <submittedName>
        <fullName evidence="2">GNAT family N-acetyltransferase</fullName>
    </submittedName>
</protein>
<feature type="domain" description="N-acetyltransferase" evidence="1">
    <location>
        <begin position="1"/>
        <end position="110"/>
    </location>
</feature>
<dbReference type="Proteomes" id="UP001649230">
    <property type="component" value="Chromosome"/>
</dbReference>
<keyword evidence="3" id="KW-1185">Reference proteome</keyword>
<accession>A0ABY3SPB7</accession>
<reference evidence="2 3" key="1">
    <citation type="journal article" date="2024" name="Int. J. Syst. Evol. Microbiol.">
        <title>Paenibacillus hexagrammi sp. nov., a novel bacterium isolated from the gut content of Hexagrammos agrammus.</title>
        <authorList>
            <person name="Jung H.K."/>
            <person name="Kim D.G."/>
            <person name="Zin H."/>
            <person name="Park J."/>
            <person name="Jung H."/>
            <person name="Kim Y.O."/>
            <person name="Kong H.J."/>
            <person name="Kim J.W."/>
            <person name="Kim Y.S."/>
        </authorList>
    </citation>
    <scope>NUCLEOTIDE SEQUENCE [LARGE SCALE GENOMIC DNA]</scope>
    <source>
        <strain evidence="2 3">YPD9-1</strain>
    </source>
</reference>
<dbReference type="InterPro" id="IPR016181">
    <property type="entry name" value="Acyl_CoA_acyltransferase"/>
</dbReference>
<dbReference type="PROSITE" id="PS51186">
    <property type="entry name" value="GNAT"/>
    <property type="match status" value="1"/>
</dbReference>
<dbReference type="Pfam" id="PF00583">
    <property type="entry name" value="Acetyltransf_1"/>
    <property type="match status" value="1"/>
</dbReference>
<dbReference type="SUPFAM" id="SSF55729">
    <property type="entry name" value="Acyl-CoA N-acyltransferases (Nat)"/>
    <property type="match status" value="1"/>
</dbReference>
<organism evidence="2 3">
    <name type="scientific">Paenibacillus hexagrammi</name>
    <dbReference type="NCBI Taxonomy" id="2908839"/>
    <lineage>
        <taxon>Bacteria</taxon>
        <taxon>Bacillati</taxon>
        <taxon>Bacillota</taxon>
        <taxon>Bacilli</taxon>
        <taxon>Bacillales</taxon>
        <taxon>Paenibacillaceae</taxon>
        <taxon>Paenibacillus</taxon>
    </lineage>
</organism>
<dbReference type="EMBL" id="CP090978">
    <property type="protein sequence ID" value="UJF34827.1"/>
    <property type="molecule type" value="Genomic_DNA"/>
</dbReference>
<evidence type="ECO:0000259" key="1">
    <source>
        <dbReference type="PROSITE" id="PS51186"/>
    </source>
</evidence>
<sequence length="110" mass="11842">MLAIGAIYAGKAAGFGLFECAPGNQIAHLYSVYVHAQLRGQGLGKALVSYASSLLRQQSYHTIAAEFVADNGINPVQAAFWKHAAFSRFSPAFIFAEALSLHRPIRSGFI</sequence>
<dbReference type="InterPro" id="IPR000182">
    <property type="entry name" value="GNAT_dom"/>
</dbReference>
<gene>
    <name evidence="2" type="ORF">L0M14_06630</name>
</gene>
<proteinExistence type="predicted"/>
<evidence type="ECO:0000313" key="2">
    <source>
        <dbReference type="EMBL" id="UJF34827.1"/>
    </source>
</evidence>
<name>A0ABY3SPB7_9BACL</name>
<evidence type="ECO:0000313" key="3">
    <source>
        <dbReference type="Proteomes" id="UP001649230"/>
    </source>
</evidence>
<dbReference type="Gene3D" id="3.40.630.30">
    <property type="match status" value="1"/>
</dbReference>
<dbReference type="CDD" id="cd04301">
    <property type="entry name" value="NAT_SF"/>
    <property type="match status" value="1"/>
</dbReference>